<sequence>MDEDEYMEEEDKRWNGSSSLRFSYPRLYALSNIKDDSNREAWNDNINDWDIKPRRPLNDKETNQWMMIKSNISYQRGSSLGFCKAFKALCEPKIVVILFVHKV</sequence>
<proteinExistence type="predicted"/>
<dbReference type="AlphaFoldDB" id="A0A9I9EBI7"/>
<dbReference type="Gramene" id="MELO3C031507.2.1">
    <property type="protein sequence ID" value="MELO3C031507.2.1"/>
    <property type="gene ID" value="MELO3C031507.2"/>
</dbReference>
<evidence type="ECO:0000313" key="1">
    <source>
        <dbReference type="EnsemblPlants" id="MELO3C031507.2.1"/>
    </source>
</evidence>
<organism evidence="1">
    <name type="scientific">Cucumis melo</name>
    <name type="common">Muskmelon</name>
    <dbReference type="NCBI Taxonomy" id="3656"/>
    <lineage>
        <taxon>Eukaryota</taxon>
        <taxon>Viridiplantae</taxon>
        <taxon>Streptophyta</taxon>
        <taxon>Embryophyta</taxon>
        <taxon>Tracheophyta</taxon>
        <taxon>Spermatophyta</taxon>
        <taxon>Magnoliopsida</taxon>
        <taxon>eudicotyledons</taxon>
        <taxon>Gunneridae</taxon>
        <taxon>Pentapetalae</taxon>
        <taxon>rosids</taxon>
        <taxon>fabids</taxon>
        <taxon>Cucurbitales</taxon>
        <taxon>Cucurbitaceae</taxon>
        <taxon>Benincaseae</taxon>
        <taxon>Cucumis</taxon>
    </lineage>
</organism>
<accession>A0A9I9EBI7</accession>
<protein>
    <submittedName>
        <fullName evidence="1">Uncharacterized protein</fullName>
    </submittedName>
</protein>
<name>A0A9I9EBI7_CUCME</name>
<dbReference type="EnsemblPlants" id="MELO3C031507.2.1">
    <property type="protein sequence ID" value="MELO3C031507.2.1"/>
    <property type="gene ID" value="MELO3C031507.2"/>
</dbReference>
<reference evidence="1" key="1">
    <citation type="submission" date="2023-03" db="UniProtKB">
        <authorList>
            <consortium name="EnsemblPlants"/>
        </authorList>
    </citation>
    <scope>IDENTIFICATION</scope>
</reference>